<evidence type="ECO:0000313" key="6">
    <source>
        <dbReference type="EMBL" id="EHM13140.1"/>
    </source>
</evidence>
<dbReference type="GO" id="GO:0016740">
    <property type="term" value="F:transferase activity"/>
    <property type="evidence" value="ECO:0007669"/>
    <property type="project" value="UniProtKB-ARBA"/>
</dbReference>
<dbReference type="STRING" id="885272.JonanDRAFT_0760"/>
<sequence length="195" mass="21715">MSPSETTRPDLARLRALTFQYRGAIWTLLFVLILLLAKPSVCRAWTGGVLVVLGQLLRIWGAGCIRLYRGEKVKAVQLTTWGPYSIVRNPLYVANGIMGLGWALMAGWAAVVVFLAAFVGVYVLLIVPHEELFLKARFGAQYDAYCKKVKAFIPRLPSLQELSGPWSFDVIGTSEIHTMISTVIATVLILSRLYW</sequence>
<keyword evidence="2 5" id="KW-0812">Transmembrane</keyword>
<feature type="transmembrane region" description="Helical" evidence="5">
    <location>
        <begin position="49"/>
        <end position="68"/>
    </location>
</feature>
<keyword evidence="7" id="KW-1185">Reference proteome</keyword>
<evidence type="ECO:0000256" key="5">
    <source>
        <dbReference type="SAM" id="Phobius"/>
    </source>
</evidence>
<dbReference type="GO" id="GO:0012505">
    <property type="term" value="C:endomembrane system"/>
    <property type="evidence" value="ECO:0007669"/>
    <property type="project" value="UniProtKB-SubCell"/>
</dbReference>
<evidence type="ECO:0000313" key="7">
    <source>
        <dbReference type="Proteomes" id="UP000003806"/>
    </source>
</evidence>
<dbReference type="PANTHER" id="PTHR12714">
    <property type="entry name" value="PROTEIN-S ISOPRENYLCYSTEINE O-METHYLTRANSFERASE"/>
    <property type="match status" value="1"/>
</dbReference>
<dbReference type="Proteomes" id="UP000003806">
    <property type="component" value="Chromosome"/>
</dbReference>
<keyword evidence="4 5" id="KW-0472">Membrane</keyword>
<dbReference type="HOGENOM" id="CLU_097928_1_0_0"/>
<feature type="transmembrane region" description="Helical" evidence="5">
    <location>
        <begin position="20"/>
        <end position="37"/>
    </location>
</feature>
<organism evidence="6 7">
    <name type="scientific">Jonquetella anthropi DSM 22815</name>
    <dbReference type="NCBI Taxonomy" id="885272"/>
    <lineage>
        <taxon>Bacteria</taxon>
        <taxon>Thermotogati</taxon>
        <taxon>Synergistota</taxon>
        <taxon>Synergistia</taxon>
        <taxon>Synergistales</taxon>
        <taxon>Dethiosulfovibrionaceae</taxon>
        <taxon>Jonquetella</taxon>
    </lineage>
</organism>
<name>H0UKD1_9BACT</name>
<dbReference type="Gene3D" id="1.20.120.1630">
    <property type="match status" value="1"/>
</dbReference>
<evidence type="ECO:0000256" key="1">
    <source>
        <dbReference type="ARBA" id="ARBA00004127"/>
    </source>
</evidence>
<proteinExistence type="predicted"/>
<dbReference type="Pfam" id="PF04191">
    <property type="entry name" value="PEMT"/>
    <property type="match status" value="1"/>
</dbReference>
<evidence type="ECO:0000256" key="2">
    <source>
        <dbReference type="ARBA" id="ARBA00022692"/>
    </source>
</evidence>
<evidence type="ECO:0000256" key="3">
    <source>
        <dbReference type="ARBA" id="ARBA00022989"/>
    </source>
</evidence>
<dbReference type="PANTHER" id="PTHR12714:SF24">
    <property type="entry name" value="SLR1182 PROTEIN"/>
    <property type="match status" value="1"/>
</dbReference>
<dbReference type="OrthoDB" id="9782395at2"/>
<dbReference type="AlphaFoldDB" id="H0UKD1"/>
<keyword evidence="3 5" id="KW-1133">Transmembrane helix</keyword>
<comment type="subcellular location">
    <subcellularLocation>
        <location evidence="1">Endomembrane system</location>
        <topology evidence="1">Multi-pass membrane protein</topology>
    </subcellularLocation>
</comment>
<feature type="transmembrane region" description="Helical" evidence="5">
    <location>
        <begin position="100"/>
        <end position="127"/>
    </location>
</feature>
<dbReference type="InterPro" id="IPR007318">
    <property type="entry name" value="Phopholipid_MeTrfase"/>
</dbReference>
<dbReference type="RefSeq" id="WP_008522831.1">
    <property type="nucleotide sequence ID" value="NZ_CM001376.1"/>
</dbReference>
<dbReference type="eggNOG" id="COG2020">
    <property type="taxonomic scope" value="Bacteria"/>
</dbReference>
<protein>
    <submittedName>
        <fullName evidence="6">Ergosterol biosynthesis ERG4/ERG24 family</fullName>
    </submittedName>
</protein>
<reference evidence="6 7" key="1">
    <citation type="submission" date="2011-11" db="EMBL/GenBank/DDBJ databases">
        <title>The Noncontiguous Finished genome of Jonquetella anthropi DSM 22815.</title>
        <authorList>
            <consortium name="US DOE Joint Genome Institute (JGI-PGF)"/>
            <person name="Lucas S."/>
            <person name="Copeland A."/>
            <person name="Lapidus A."/>
            <person name="Glavina del Rio T."/>
            <person name="Dalin E."/>
            <person name="Tice H."/>
            <person name="Bruce D."/>
            <person name="Goodwin L."/>
            <person name="Pitluck S."/>
            <person name="Peters L."/>
            <person name="Mikhailova N."/>
            <person name="Held B."/>
            <person name="Kyrpides N."/>
            <person name="Mavromatis K."/>
            <person name="Ivanova N."/>
            <person name="Markowitz V."/>
            <person name="Cheng J.-F."/>
            <person name="Hugenholtz P."/>
            <person name="Woyke T."/>
            <person name="Wu D."/>
            <person name="Gronow S."/>
            <person name="Wellnitz S."/>
            <person name="Brambilla E."/>
            <person name="Klenk H.-P."/>
            <person name="Eisen J.A."/>
        </authorList>
    </citation>
    <scope>NUCLEOTIDE SEQUENCE [LARGE SCALE GENOMIC DNA]</scope>
    <source>
        <strain evidence="6 7">DSM 22815</strain>
    </source>
</reference>
<dbReference type="EMBL" id="CM001376">
    <property type="protein sequence ID" value="EHM13140.1"/>
    <property type="molecule type" value="Genomic_DNA"/>
</dbReference>
<accession>H0UKD1</accession>
<evidence type="ECO:0000256" key="4">
    <source>
        <dbReference type="ARBA" id="ARBA00023136"/>
    </source>
</evidence>
<gene>
    <name evidence="6" type="ORF">JonanDRAFT_0760</name>
</gene>